<protein>
    <submittedName>
        <fullName evidence="1">Si:dkey-85k7.7</fullName>
    </submittedName>
</protein>
<name>A0A3Q2Z0W1_HIPCM</name>
<sequence length="72" mass="8126">MGVKMLQCFPFYRHCKERCKNKGFPTAAERNLRVASSASWGSDGLARGSHVYFSSKARMSFRHQLDSNVNAV</sequence>
<dbReference type="GeneTree" id="ENSGT00940000176904"/>
<evidence type="ECO:0000313" key="1">
    <source>
        <dbReference type="Ensembl" id="ENSHCOP00000025195.1"/>
    </source>
</evidence>
<dbReference type="OMA" id="RHQMDSN"/>
<dbReference type="AlphaFoldDB" id="A0A3Q2Z0W1"/>
<dbReference type="Ensembl" id="ENSHCOT00000019146.1">
    <property type="protein sequence ID" value="ENSHCOP00000025195.1"/>
    <property type="gene ID" value="ENSHCOG00000015177.1"/>
</dbReference>
<keyword evidence="2" id="KW-1185">Reference proteome</keyword>
<evidence type="ECO:0000313" key="2">
    <source>
        <dbReference type="Proteomes" id="UP000264820"/>
    </source>
</evidence>
<reference evidence="1" key="1">
    <citation type="submission" date="2025-08" db="UniProtKB">
        <authorList>
            <consortium name="Ensembl"/>
        </authorList>
    </citation>
    <scope>IDENTIFICATION</scope>
</reference>
<dbReference type="Proteomes" id="UP000264820">
    <property type="component" value="Unplaced"/>
</dbReference>
<accession>A0A3Q2Z0W1</accession>
<organism evidence="1 2">
    <name type="scientific">Hippocampus comes</name>
    <name type="common">Tiger tail seahorse</name>
    <dbReference type="NCBI Taxonomy" id="109280"/>
    <lineage>
        <taxon>Eukaryota</taxon>
        <taxon>Metazoa</taxon>
        <taxon>Chordata</taxon>
        <taxon>Craniata</taxon>
        <taxon>Vertebrata</taxon>
        <taxon>Euteleostomi</taxon>
        <taxon>Actinopterygii</taxon>
        <taxon>Neopterygii</taxon>
        <taxon>Teleostei</taxon>
        <taxon>Neoteleostei</taxon>
        <taxon>Acanthomorphata</taxon>
        <taxon>Syngnathiaria</taxon>
        <taxon>Syngnathiformes</taxon>
        <taxon>Syngnathoidei</taxon>
        <taxon>Syngnathidae</taxon>
        <taxon>Hippocampus</taxon>
    </lineage>
</organism>
<reference evidence="1" key="2">
    <citation type="submission" date="2025-09" db="UniProtKB">
        <authorList>
            <consortium name="Ensembl"/>
        </authorList>
    </citation>
    <scope>IDENTIFICATION</scope>
</reference>
<proteinExistence type="predicted"/>